<accession>A0A8H5HY20</accession>
<dbReference type="AlphaFoldDB" id="A0A8H5HY20"/>
<feature type="repeat" description="TPR" evidence="1">
    <location>
        <begin position="166"/>
        <end position="199"/>
    </location>
</feature>
<keyword evidence="1" id="KW-0802">TPR repeat</keyword>
<evidence type="ECO:0000256" key="1">
    <source>
        <dbReference type="PROSITE-ProRule" id="PRU00339"/>
    </source>
</evidence>
<dbReference type="Proteomes" id="UP000518752">
    <property type="component" value="Unassembled WGS sequence"/>
</dbReference>
<evidence type="ECO:0000313" key="3">
    <source>
        <dbReference type="Proteomes" id="UP000518752"/>
    </source>
</evidence>
<dbReference type="InterPro" id="IPR011990">
    <property type="entry name" value="TPR-like_helical_dom_sf"/>
</dbReference>
<comment type="caution">
    <text evidence="2">The sequence shown here is derived from an EMBL/GenBank/DDBJ whole genome shotgun (WGS) entry which is preliminary data.</text>
</comment>
<dbReference type="OrthoDB" id="629492at2759"/>
<protein>
    <submittedName>
        <fullName evidence="2">Uncharacterized protein</fullName>
    </submittedName>
</protein>
<dbReference type="EMBL" id="JAACJN010000009">
    <property type="protein sequence ID" value="KAF5391651.1"/>
    <property type="molecule type" value="Genomic_DNA"/>
</dbReference>
<proteinExistence type="predicted"/>
<gene>
    <name evidence="2" type="ORF">D9757_002444</name>
</gene>
<name>A0A8H5HY20_9AGAR</name>
<evidence type="ECO:0000313" key="2">
    <source>
        <dbReference type="EMBL" id="KAF5391651.1"/>
    </source>
</evidence>
<organism evidence="2 3">
    <name type="scientific">Collybiopsis confluens</name>
    <dbReference type="NCBI Taxonomy" id="2823264"/>
    <lineage>
        <taxon>Eukaryota</taxon>
        <taxon>Fungi</taxon>
        <taxon>Dikarya</taxon>
        <taxon>Basidiomycota</taxon>
        <taxon>Agaricomycotina</taxon>
        <taxon>Agaricomycetes</taxon>
        <taxon>Agaricomycetidae</taxon>
        <taxon>Agaricales</taxon>
        <taxon>Marasmiineae</taxon>
        <taxon>Omphalotaceae</taxon>
        <taxon>Collybiopsis</taxon>
    </lineage>
</organism>
<reference evidence="2 3" key="1">
    <citation type="journal article" date="2020" name="ISME J.">
        <title>Uncovering the hidden diversity of litter-decomposition mechanisms in mushroom-forming fungi.</title>
        <authorList>
            <person name="Floudas D."/>
            <person name="Bentzer J."/>
            <person name="Ahren D."/>
            <person name="Johansson T."/>
            <person name="Persson P."/>
            <person name="Tunlid A."/>
        </authorList>
    </citation>
    <scope>NUCLEOTIDE SEQUENCE [LARGE SCALE GENOMIC DNA]</scope>
    <source>
        <strain evidence="2 3">CBS 406.79</strain>
    </source>
</reference>
<dbReference type="PROSITE" id="PS50005">
    <property type="entry name" value="TPR"/>
    <property type="match status" value="1"/>
</dbReference>
<dbReference type="SUPFAM" id="SSF48452">
    <property type="entry name" value="TPR-like"/>
    <property type="match status" value="1"/>
</dbReference>
<dbReference type="SMART" id="SM00028">
    <property type="entry name" value="TPR"/>
    <property type="match status" value="2"/>
</dbReference>
<dbReference type="PANTHER" id="PTHR47329:SF1">
    <property type="entry name" value="OS05G0129900 PROTEIN"/>
    <property type="match status" value="1"/>
</dbReference>
<keyword evidence="3" id="KW-1185">Reference proteome</keyword>
<dbReference type="InterPro" id="IPR019734">
    <property type="entry name" value="TPR_rpt"/>
</dbReference>
<dbReference type="Gene3D" id="1.25.40.10">
    <property type="entry name" value="Tetratricopeptide repeat domain"/>
    <property type="match status" value="1"/>
</dbReference>
<dbReference type="PANTHER" id="PTHR47329">
    <property type="entry name" value="OS05G0129900 PROTEIN"/>
    <property type="match status" value="1"/>
</dbReference>
<sequence>MASEDNLNLPEGVNKAKLDQFIAFMQNEMDNPPKASELFIVPDKPMTPEWTSFFAKILKHFEAQCRDRPKLLKLQRRKRLTEEFRLSELEMIASATQMKFDGNEQFKLGKITKAYAYYMASLETFPMPDVMLNAAACTLDPSIANYSLAETYCTEALNLDLLVNPIKAYFRRSQARRHQQKFEEAAGDIKLALAIDPEDPKLRAEADLIEKQRTSPDVRHDADKEKPLSLSSFSDALGFRELVGHEEAYTRIPQSDAADFTKMQPPTF</sequence>